<accession>A0A4U5NG77</accession>
<reference evidence="1" key="3">
    <citation type="journal article" date="2019" name="G3 (Bethesda)">
        <title>Hybrid Assembly of the Genome of the Entomopathogenic Nematode Steinernema carpocapsae Identifies the X-Chromosome.</title>
        <authorList>
            <person name="Serra L."/>
            <person name="Macchietto M."/>
            <person name="Macias-Munoz A."/>
            <person name="McGill C.J."/>
            <person name="Rodriguez I.M."/>
            <person name="Rodriguez B."/>
            <person name="Murad R."/>
            <person name="Mortazavi A."/>
        </authorList>
    </citation>
    <scope>NUCLEOTIDE SEQUENCE</scope>
    <source>
        <strain evidence="1">ALL</strain>
    </source>
</reference>
<reference evidence="1" key="2">
    <citation type="journal article" date="2015" name="Genome Biol.">
        <title>Comparative genomics of Steinernema reveals deeply conserved gene regulatory networks.</title>
        <authorList>
            <person name="Dillman A.R."/>
            <person name="Macchietto M."/>
            <person name="Porter C.F."/>
            <person name="Rogers A."/>
            <person name="Williams B."/>
            <person name="Antoshechkin I."/>
            <person name="Lee M.M."/>
            <person name="Goodwin Z."/>
            <person name="Lu X."/>
            <person name="Lewis E.E."/>
            <person name="Goodrich-Blair H."/>
            <person name="Stock S.P."/>
            <person name="Adams B.J."/>
            <person name="Sternberg P.W."/>
            <person name="Mortazavi A."/>
        </authorList>
    </citation>
    <scope>NUCLEOTIDE SEQUENCE [LARGE SCALE GENOMIC DNA]</scope>
    <source>
        <strain evidence="1">ALL</strain>
    </source>
</reference>
<reference evidence="1" key="1">
    <citation type="submission" date="2013-11" db="EMBL/GenBank/DDBJ databases">
        <authorList>
            <person name="Sternberg P."/>
            <person name="Dillman A."/>
            <person name="Macchietto M."/>
        </authorList>
    </citation>
    <scope>NUCLEOTIDE SEQUENCE</scope>
    <source>
        <strain evidence="1">ALL</strain>
    </source>
</reference>
<name>A0A4U5NG77_STECR</name>
<gene>
    <name evidence="1" type="ORF">L596_015422</name>
</gene>
<sequence length="123" mass="13966">MQDTELNLDSNLVPNAVNSYSISTVTPEMCRKCKNKSEPISKTLYNGKQLQNAKVGTTKPPKHDCRNTVTDKCSLRERVLGGRRVCFHNLIYDLFLQWPRGAMDNASVYGTEDCRFESCRGLF</sequence>
<dbReference type="EMBL" id="AZBU02000004">
    <property type="protein sequence ID" value="TKR81571.1"/>
    <property type="molecule type" value="Genomic_DNA"/>
</dbReference>
<evidence type="ECO:0000313" key="1">
    <source>
        <dbReference type="EMBL" id="TKR81571.1"/>
    </source>
</evidence>
<proteinExistence type="predicted"/>
<protein>
    <submittedName>
        <fullName evidence="1">Uncharacterized protein</fullName>
    </submittedName>
</protein>
<organism evidence="1">
    <name type="scientific">Steinernema carpocapsae</name>
    <name type="common">Entomopathogenic nematode</name>
    <dbReference type="NCBI Taxonomy" id="34508"/>
    <lineage>
        <taxon>Eukaryota</taxon>
        <taxon>Metazoa</taxon>
        <taxon>Ecdysozoa</taxon>
        <taxon>Nematoda</taxon>
        <taxon>Chromadorea</taxon>
        <taxon>Rhabditida</taxon>
        <taxon>Tylenchina</taxon>
        <taxon>Panagrolaimomorpha</taxon>
        <taxon>Strongyloidoidea</taxon>
        <taxon>Steinernematidae</taxon>
        <taxon>Steinernema</taxon>
    </lineage>
</organism>
<dbReference type="OrthoDB" id="5873995at2759"/>
<comment type="caution">
    <text evidence="1">The sequence shown here is derived from an EMBL/GenBank/DDBJ whole genome shotgun (WGS) entry which is preliminary data.</text>
</comment>
<dbReference type="AlphaFoldDB" id="A0A4U5NG77"/>